<proteinExistence type="predicted"/>
<protein>
    <submittedName>
        <fullName evidence="2">Uncharacterized protein</fullName>
    </submittedName>
</protein>
<gene>
    <name evidence="2" type="ORF">BO87DRAFT_206431</name>
</gene>
<feature type="region of interest" description="Disordered" evidence="1">
    <location>
        <begin position="141"/>
        <end position="160"/>
    </location>
</feature>
<reference evidence="2" key="1">
    <citation type="submission" date="2016-12" db="EMBL/GenBank/DDBJ databases">
        <title>The genomes of Aspergillus section Nigri reveals drivers in fungal speciation.</title>
        <authorList>
            <consortium name="DOE Joint Genome Institute"/>
            <person name="Vesth T.C."/>
            <person name="Nybo J."/>
            <person name="Theobald S."/>
            <person name="Brandl J."/>
            <person name="Frisvad J.C."/>
            <person name="Nielsen K.F."/>
            <person name="Lyhne E.K."/>
            <person name="Kogle M.E."/>
            <person name="Kuo A."/>
            <person name="Riley R."/>
            <person name="Clum A."/>
            <person name="Nolan M."/>
            <person name="Lipzen A."/>
            <person name="Salamov A."/>
            <person name="Henrissat B."/>
            <person name="Wiebenga A."/>
            <person name="De Vries R.P."/>
            <person name="Grigoriev I.V."/>
            <person name="Mortensen U.H."/>
            <person name="Andersen M.R."/>
            <person name="Baker S.E."/>
        </authorList>
    </citation>
    <scope>NUCLEOTIDE SEQUENCE [LARGE SCALE GENOMIC DNA]</scope>
    <source>
        <strain evidence="2">CBS 115656</strain>
    </source>
</reference>
<dbReference type="Proteomes" id="UP000247647">
    <property type="component" value="Unassembled WGS sequence"/>
</dbReference>
<dbReference type="OrthoDB" id="2534759at2759"/>
<dbReference type="RefSeq" id="XP_025482870.1">
    <property type="nucleotide sequence ID" value="XM_025618594.1"/>
</dbReference>
<dbReference type="AlphaFoldDB" id="A0A318ZNF5"/>
<evidence type="ECO:0000256" key="1">
    <source>
        <dbReference type="SAM" id="MobiDB-lite"/>
    </source>
</evidence>
<evidence type="ECO:0000313" key="3">
    <source>
        <dbReference type="Proteomes" id="UP000247647"/>
    </source>
</evidence>
<keyword evidence="3" id="KW-1185">Reference proteome</keyword>
<dbReference type="PANTHER" id="PTHR38702:SF1">
    <property type="entry name" value="CALPONIN-HOMOLOGY (CH) DOMAIN-CONTAINING PROTEIN"/>
    <property type="match status" value="1"/>
</dbReference>
<accession>A0A318ZNF5</accession>
<dbReference type="PANTHER" id="PTHR38702">
    <property type="entry name" value="CALPONIN-HOMOLOGY (CH) DOMAIN-CONTAINING PROTEIN"/>
    <property type="match status" value="1"/>
</dbReference>
<dbReference type="EMBL" id="KZ821450">
    <property type="protein sequence ID" value="PYH37392.1"/>
    <property type="molecule type" value="Genomic_DNA"/>
</dbReference>
<feature type="region of interest" description="Disordered" evidence="1">
    <location>
        <begin position="204"/>
        <end position="255"/>
    </location>
</feature>
<name>A0A318ZNF5_ASPNB</name>
<sequence>MPNMDESVEPEFMAPVRASSPSPSIPATPAISSCPSPDRTFSTISSLSTSSATSADARSSVSISSKRRGYIRPQGVEFAESAKNRESVMSLGSIAHLQYYFARTGLLDGKGAQAREFKKKKKPEDMPRLLLTPNARFIDDLTLSPTSASPTDDESESIDPREEVYDEDVEVMLPPTVSTYSIKTHHIPPPPKLKALRKDLRDALEKAEHSIESIDAQKEPPAEMIPPRISLSSDDMPDAAEDPSRQAPAEATPQTWQEIQGMRVLDTVTFAIRAAKIYYTAHERPDRLAKIKSEREIRQELFNVLEVLKRWASRNFADGLREDERSGIVGWMANVRDMLAREAQLESFEAKERAAWIWTEGEWIGKERERETLFLRSLIGSDAQLPTWTAPEDGSPPPAMLERLRDGRDLVRAHNFAVKNSKRPFLDIKTYHQDVAKPYRRAENLRFWVKAAELRWETKLEMDVMGIVHGNSEEAWKQFDQALLAWCKVVREELVRDWRERRASAASLPPDDLVVRPM</sequence>
<organism evidence="2 3">
    <name type="scientific">Aspergillus neoniger (strain CBS 115656)</name>
    <dbReference type="NCBI Taxonomy" id="1448310"/>
    <lineage>
        <taxon>Eukaryota</taxon>
        <taxon>Fungi</taxon>
        <taxon>Dikarya</taxon>
        <taxon>Ascomycota</taxon>
        <taxon>Pezizomycotina</taxon>
        <taxon>Eurotiomycetes</taxon>
        <taxon>Eurotiomycetidae</taxon>
        <taxon>Eurotiales</taxon>
        <taxon>Aspergillaceae</taxon>
        <taxon>Aspergillus</taxon>
        <taxon>Aspergillus subgen. Circumdati</taxon>
    </lineage>
</organism>
<dbReference type="GeneID" id="37121050"/>
<evidence type="ECO:0000313" key="2">
    <source>
        <dbReference type="EMBL" id="PYH37392.1"/>
    </source>
</evidence>
<feature type="region of interest" description="Disordered" evidence="1">
    <location>
        <begin position="1"/>
        <end position="59"/>
    </location>
</feature>
<feature type="compositionally biased region" description="Basic and acidic residues" evidence="1">
    <location>
        <begin position="204"/>
        <end position="221"/>
    </location>
</feature>
<feature type="compositionally biased region" description="Low complexity" evidence="1">
    <location>
        <begin position="14"/>
        <end position="59"/>
    </location>
</feature>